<keyword evidence="5" id="KW-0472">Membrane</keyword>
<name>A0A6J4S6L0_9ACTN</name>
<evidence type="ECO:0000256" key="2">
    <source>
        <dbReference type="ARBA" id="ARBA00022723"/>
    </source>
</evidence>
<evidence type="ECO:0000256" key="3">
    <source>
        <dbReference type="ARBA" id="ARBA00023004"/>
    </source>
</evidence>
<sequence>MSTLLFILLFLVLGLGTVFIAMRSGSRGPVFDPNRRGGRLGLAALTALVVVVFAILVPVATGVDNSDRNKEAQGVKLSAEAQRGRTLFSPTCAQCHTLKASKAVGRVGPNLDVIRAPEKLVLDAILKGRYRGRGQMPDRLFEGRDAQDVAKYVDEVAGR</sequence>
<dbReference type="PROSITE" id="PS51007">
    <property type="entry name" value="CYTC"/>
    <property type="match status" value="1"/>
</dbReference>
<organism evidence="7">
    <name type="scientific">uncultured Solirubrobacteraceae bacterium</name>
    <dbReference type="NCBI Taxonomy" id="1162706"/>
    <lineage>
        <taxon>Bacteria</taxon>
        <taxon>Bacillati</taxon>
        <taxon>Actinomycetota</taxon>
        <taxon>Thermoleophilia</taxon>
        <taxon>Solirubrobacterales</taxon>
        <taxon>Solirubrobacteraceae</taxon>
        <taxon>environmental samples</taxon>
    </lineage>
</organism>
<reference evidence="7" key="1">
    <citation type="submission" date="2020-02" db="EMBL/GenBank/DDBJ databases">
        <authorList>
            <person name="Meier V. D."/>
        </authorList>
    </citation>
    <scope>NUCLEOTIDE SEQUENCE</scope>
    <source>
        <strain evidence="7">AVDCRST_MAG85</strain>
    </source>
</reference>
<feature type="domain" description="Cytochrome c" evidence="6">
    <location>
        <begin position="79"/>
        <end position="157"/>
    </location>
</feature>
<evidence type="ECO:0000259" key="6">
    <source>
        <dbReference type="PROSITE" id="PS51007"/>
    </source>
</evidence>
<dbReference type="SUPFAM" id="SSF46626">
    <property type="entry name" value="Cytochrome c"/>
    <property type="match status" value="1"/>
</dbReference>
<gene>
    <name evidence="7" type="ORF">AVDCRST_MAG85-1184</name>
</gene>
<evidence type="ECO:0000256" key="5">
    <source>
        <dbReference type="SAM" id="Phobius"/>
    </source>
</evidence>
<proteinExistence type="predicted"/>
<dbReference type="GO" id="GO:0046872">
    <property type="term" value="F:metal ion binding"/>
    <property type="evidence" value="ECO:0007669"/>
    <property type="project" value="UniProtKB-KW"/>
</dbReference>
<dbReference type="GO" id="GO:0020037">
    <property type="term" value="F:heme binding"/>
    <property type="evidence" value="ECO:0007669"/>
    <property type="project" value="InterPro"/>
</dbReference>
<dbReference type="Gene3D" id="1.10.760.10">
    <property type="entry name" value="Cytochrome c-like domain"/>
    <property type="match status" value="1"/>
</dbReference>
<keyword evidence="3 4" id="KW-0408">Iron</keyword>
<dbReference type="Pfam" id="PF13442">
    <property type="entry name" value="Cytochrome_CBB3"/>
    <property type="match status" value="1"/>
</dbReference>
<protein>
    <recommendedName>
        <fullName evidence="6">Cytochrome c domain-containing protein</fullName>
    </recommendedName>
</protein>
<dbReference type="InterPro" id="IPR009056">
    <property type="entry name" value="Cyt_c-like_dom"/>
</dbReference>
<dbReference type="InterPro" id="IPR036909">
    <property type="entry name" value="Cyt_c-like_dom_sf"/>
</dbReference>
<keyword evidence="1 4" id="KW-0349">Heme</keyword>
<dbReference type="AlphaFoldDB" id="A0A6J4S6L0"/>
<keyword evidence="5" id="KW-0812">Transmembrane</keyword>
<dbReference type="EMBL" id="CADCVT010000128">
    <property type="protein sequence ID" value="CAA9490213.1"/>
    <property type="molecule type" value="Genomic_DNA"/>
</dbReference>
<evidence type="ECO:0000313" key="7">
    <source>
        <dbReference type="EMBL" id="CAA9490213.1"/>
    </source>
</evidence>
<evidence type="ECO:0000256" key="4">
    <source>
        <dbReference type="PROSITE-ProRule" id="PRU00433"/>
    </source>
</evidence>
<accession>A0A6J4S6L0</accession>
<keyword evidence="5" id="KW-1133">Transmembrane helix</keyword>
<feature type="transmembrane region" description="Helical" evidence="5">
    <location>
        <begin position="39"/>
        <end position="60"/>
    </location>
</feature>
<dbReference type="GO" id="GO:0009055">
    <property type="term" value="F:electron transfer activity"/>
    <property type="evidence" value="ECO:0007669"/>
    <property type="project" value="InterPro"/>
</dbReference>
<keyword evidence="2 4" id="KW-0479">Metal-binding</keyword>
<evidence type="ECO:0000256" key="1">
    <source>
        <dbReference type="ARBA" id="ARBA00022617"/>
    </source>
</evidence>